<proteinExistence type="predicted"/>
<gene>
    <name evidence="1" type="ORF">HNR15_002847</name>
</gene>
<dbReference type="AlphaFoldDB" id="A0A853DLK3"/>
<name>A0A853DLK3_9MICO</name>
<evidence type="ECO:0000313" key="1">
    <source>
        <dbReference type="EMBL" id="NYJ75884.1"/>
    </source>
</evidence>
<reference evidence="1 2" key="1">
    <citation type="submission" date="2020-07" db="EMBL/GenBank/DDBJ databases">
        <title>Sequencing the genomes of 1000 actinobacteria strains.</title>
        <authorList>
            <person name="Klenk H.-P."/>
        </authorList>
    </citation>
    <scope>NUCLEOTIDE SEQUENCE [LARGE SCALE GENOMIC DNA]</scope>
    <source>
        <strain evidence="1 2">DSM 29531</strain>
    </source>
</reference>
<comment type="caution">
    <text evidence="1">The sequence shown here is derived from an EMBL/GenBank/DDBJ whole genome shotgun (WGS) entry which is preliminary data.</text>
</comment>
<dbReference type="RefSeq" id="WP_179482881.1">
    <property type="nucleotide sequence ID" value="NZ_JACCFW010000001.1"/>
</dbReference>
<dbReference type="Proteomes" id="UP000571817">
    <property type="component" value="Unassembled WGS sequence"/>
</dbReference>
<protein>
    <submittedName>
        <fullName evidence="1">Uncharacterized protein</fullName>
    </submittedName>
</protein>
<evidence type="ECO:0000313" key="2">
    <source>
        <dbReference type="Proteomes" id="UP000571817"/>
    </source>
</evidence>
<dbReference type="EMBL" id="JACCFW010000001">
    <property type="protein sequence ID" value="NYJ75884.1"/>
    <property type="molecule type" value="Genomic_DNA"/>
</dbReference>
<keyword evidence="2" id="KW-1185">Reference proteome</keyword>
<sequence length="130" mass="14010">MRGQNIRGIAALLAIVVLLAAAVSAVRYRHAYGTFNVAVRPVHLYIGGYRFEPIDQVDLSPQELARFRPGAPHLHSVGTWSLLPVVGGRSKNVITPDTGKCIALAAIELGHNHRAFYAMEDIANNPACGV</sequence>
<accession>A0A853DLK3</accession>
<organism evidence="1 2">
    <name type="scientific">Allobranchiibius huperziae</name>
    <dbReference type="NCBI Taxonomy" id="1874116"/>
    <lineage>
        <taxon>Bacteria</taxon>
        <taxon>Bacillati</taxon>
        <taxon>Actinomycetota</taxon>
        <taxon>Actinomycetes</taxon>
        <taxon>Micrococcales</taxon>
        <taxon>Dermacoccaceae</taxon>
        <taxon>Allobranchiibius</taxon>
    </lineage>
</organism>